<dbReference type="SUPFAM" id="SSF103473">
    <property type="entry name" value="MFS general substrate transporter"/>
    <property type="match status" value="1"/>
</dbReference>
<evidence type="ECO:0000313" key="10">
    <source>
        <dbReference type="EMBL" id="CAF4425605.1"/>
    </source>
</evidence>
<keyword evidence="3 6" id="KW-0812">Transmembrane</keyword>
<dbReference type="Proteomes" id="UP000663829">
    <property type="component" value="Unassembled WGS sequence"/>
</dbReference>
<sequence length="112" mass="12625">MGTFTTTPLIFSWFSANIGGKTKRLWAAGLILGFGNIGGAISGQIYRSNYRIGHLTNVAFMSLTLICILILHLLMKRENRIRIRLTSEQQQPEIQPMRGQLGDRDPGFKYIL</sequence>
<evidence type="ECO:0000256" key="3">
    <source>
        <dbReference type="ARBA" id="ARBA00022692"/>
    </source>
</evidence>
<dbReference type="PANTHER" id="PTHR43791:SF46">
    <property type="entry name" value="MAJOR FACILITATOR SUPERFAMILY (MFS) PROFILE DOMAIN-CONTAINING PROTEIN-RELATED"/>
    <property type="match status" value="1"/>
</dbReference>
<feature type="transmembrane region" description="Helical" evidence="6">
    <location>
        <begin position="25"/>
        <end position="46"/>
    </location>
</feature>
<accession>A0A815XZH2</accession>
<dbReference type="InterPro" id="IPR036259">
    <property type="entry name" value="MFS_trans_sf"/>
</dbReference>
<keyword evidence="11" id="KW-1185">Reference proteome</keyword>
<evidence type="ECO:0000256" key="5">
    <source>
        <dbReference type="ARBA" id="ARBA00023136"/>
    </source>
</evidence>
<dbReference type="EMBL" id="CAJOBA010062631">
    <property type="protein sequence ID" value="CAF4339346.1"/>
    <property type="molecule type" value="Genomic_DNA"/>
</dbReference>
<dbReference type="GO" id="GO:0022857">
    <property type="term" value="F:transmembrane transporter activity"/>
    <property type="evidence" value="ECO:0007669"/>
    <property type="project" value="TreeGrafter"/>
</dbReference>
<dbReference type="Proteomes" id="UP000681722">
    <property type="component" value="Unassembled WGS sequence"/>
</dbReference>
<evidence type="ECO:0000256" key="6">
    <source>
        <dbReference type="SAM" id="Phobius"/>
    </source>
</evidence>
<evidence type="ECO:0000313" key="8">
    <source>
        <dbReference type="EMBL" id="CAF1563789.1"/>
    </source>
</evidence>
<dbReference type="Proteomes" id="UP000682733">
    <property type="component" value="Unassembled WGS sequence"/>
</dbReference>
<reference evidence="8" key="1">
    <citation type="submission" date="2021-02" db="EMBL/GenBank/DDBJ databases">
        <authorList>
            <person name="Nowell W R."/>
        </authorList>
    </citation>
    <scope>NUCLEOTIDE SEQUENCE</scope>
</reference>
<dbReference type="EMBL" id="CAJNOQ010028736">
    <property type="protein sequence ID" value="CAF1563789.1"/>
    <property type="molecule type" value="Genomic_DNA"/>
</dbReference>
<evidence type="ECO:0000256" key="2">
    <source>
        <dbReference type="ARBA" id="ARBA00022448"/>
    </source>
</evidence>
<dbReference type="PANTHER" id="PTHR43791">
    <property type="entry name" value="PERMEASE-RELATED"/>
    <property type="match status" value="1"/>
</dbReference>
<evidence type="ECO:0000313" key="7">
    <source>
        <dbReference type="EMBL" id="CAF1549511.1"/>
    </source>
</evidence>
<dbReference type="EMBL" id="CAJOBC010094509">
    <property type="protein sequence ID" value="CAF4425605.1"/>
    <property type="molecule type" value="Genomic_DNA"/>
</dbReference>
<dbReference type="GO" id="GO:0016020">
    <property type="term" value="C:membrane"/>
    <property type="evidence" value="ECO:0007669"/>
    <property type="project" value="UniProtKB-SubCell"/>
</dbReference>
<feature type="transmembrane region" description="Helical" evidence="6">
    <location>
        <begin position="52"/>
        <end position="74"/>
    </location>
</feature>
<proteinExistence type="predicted"/>
<evidence type="ECO:0000313" key="9">
    <source>
        <dbReference type="EMBL" id="CAF4339346.1"/>
    </source>
</evidence>
<dbReference type="EMBL" id="CAJNOK010040188">
    <property type="protein sequence ID" value="CAF1549511.1"/>
    <property type="molecule type" value="Genomic_DNA"/>
</dbReference>
<keyword evidence="5 6" id="KW-0472">Membrane</keyword>
<evidence type="ECO:0000256" key="1">
    <source>
        <dbReference type="ARBA" id="ARBA00004141"/>
    </source>
</evidence>
<evidence type="ECO:0000256" key="4">
    <source>
        <dbReference type="ARBA" id="ARBA00022989"/>
    </source>
</evidence>
<dbReference type="OrthoDB" id="2985014at2759"/>
<keyword evidence="2" id="KW-0813">Transport</keyword>
<keyword evidence="4 6" id="KW-1133">Transmembrane helix</keyword>
<gene>
    <name evidence="8" type="ORF">GPM918_LOCUS39939</name>
    <name evidence="7" type="ORF">OVA965_LOCUS39215</name>
    <name evidence="10" type="ORF">SRO942_LOCUS40849</name>
    <name evidence="9" type="ORF">TMI583_LOCUS40489</name>
</gene>
<organism evidence="8 11">
    <name type="scientific">Didymodactylos carnosus</name>
    <dbReference type="NCBI Taxonomy" id="1234261"/>
    <lineage>
        <taxon>Eukaryota</taxon>
        <taxon>Metazoa</taxon>
        <taxon>Spiralia</taxon>
        <taxon>Gnathifera</taxon>
        <taxon>Rotifera</taxon>
        <taxon>Eurotatoria</taxon>
        <taxon>Bdelloidea</taxon>
        <taxon>Philodinida</taxon>
        <taxon>Philodinidae</taxon>
        <taxon>Didymodactylos</taxon>
    </lineage>
</organism>
<dbReference type="Proteomes" id="UP000677228">
    <property type="component" value="Unassembled WGS sequence"/>
</dbReference>
<dbReference type="AlphaFoldDB" id="A0A815XZH2"/>
<evidence type="ECO:0000313" key="11">
    <source>
        <dbReference type="Proteomes" id="UP000663829"/>
    </source>
</evidence>
<protein>
    <submittedName>
        <fullName evidence="8">Uncharacterized protein</fullName>
    </submittedName>
</protein>
<name>A0A815XZH2_9BILA</name>
<comment type="subcellular location">
    <subcellularLocation>
        <location evidence="1">Membrane</location>
        <topology evidence="1">Multi-pass membrane protein</topology>
    </subcellularLocation>
</comment>
<comment type="caution">
    <text evidence="8">The sequence shown here is derived from an EMBL/GenBank/DDBJ whole genome shotgun (WGS) entry which is preliminary data.</text>
</comment>